<feature type="compositionally biased region" description="Polar residues" evidence="1">
    <location>
        <begin position="1"/>
        <end position="15"/>
    </location>
</feature>
<organism evidence="2 3">
    <name type="scientific">Stieleria neptunia</name>
    <dbReference type="NCBI Taxonomy" id="2527979"/>
    <lineage>
        <taxon>Bacteria</taxon>
        <taxon>Pseudomonadati</taxon>
        <taxon>Planctomycetota</taxon>
        <taxon>Planctomycetia</taxon>
        <taxon>Pirellulales</taxon>
        <taxon>Pirellulaceae</taxon>
        <taxon>Stieleria</taxon>
    </lineage>
</organism>
<dbReference type="Proteomes" id="UP000319004">
    <property type="component" value="Chromosome"/>
</dbReference>
<dbReference type="KEGG" id="snep:Enr13x_18440"/>
<sequence>MSTSSPVDTGANAQTEAKADANVGVQELIDRLKSEGVQEGQQQAEALLAEAKKQAAKIIDAARAEADTIASDAQLQAERTQTNGKRALELASRDASLHLKEQLQHEFRGWVGGLVREQFEDTEFVAELIREMAAQAVATLEPGAAGEKSGDKSGETAKLKLLVSPDGEKAIEAFVKGQAAQMLRQGVELQADRSLTHGFRIRIVDEDIEINFSDEAVTAALMRFLAPKFRQRISSLATEA</sequence>
<evidence type="ECO:0000313" key="3">
    <source>
        <dbReference type="Proteomes" id="UP000319004"/>
    </source>
</evidence>
<evidence type="ECO:0000256" key="1">
    <source>
        <dbReference type="SAM" id="MobiDB-lite"/>
    </source>
</evidence>
<proteinExistence type="predicted"/>
<feature type="region of interest" description="Disordered" evidence="1">
    <location>
        <begin position="1"/>
        <end position="20"/>
    </location>
</feature>
<keyword evidence="3" id="KW-1185">Reference proteome</keyword>
<dbReference type="RefSeq" id="WP_145385650.1">
    <property type="nucleotide sequence ID" value="NZ_CP037423.1"/>
</dbReference>
<reference evidence="2 3" key="1">
    <citation type="submission" date="2019-03" db="EMBL/GenBank/DDBJ databases">
        <title>Deep-cultivation of Planctomycetes and their phenomic and genomic characterization uncovers novel biology.</title>
        <authorList>
            <person name="Wiegand S."/>
            <person name="Jogler M."/>
            <person name="Boedeker C."/>
            <person name="Pinto D."/>
            <person name="Vollmers J."/>
            <person name="Rivas-Marin E."/>
            <person name="Kohn T."/>
            <person name="Peeters S.H."/>
            <person name="Heuer A."/>
            <person name="Rast P."/>
            <person name="Oberbeckmann S."/>
            <person name="Bunk B."/>
            <person name="Jeske O."/>
            <person name="Meyerdierks A."/>
            <person name="Storesund J.E."/>
            <person name="Kallscheuer N."/>
            <person name="Luecker S."/>
            <person name="Lage O.M."/>
            <person name="Pohl T."/>
            <person name="Merkel B.J."/>
            <person name="Hornburger P."/>
            <person name="Mueller R.-W."/>
            <person name="Bruemmer F."/>
            <person name="Labrenz M."/>
            <person name="Spormann A.M."/>
            <person name="Op den Camp H."/>
            <person name="Overmann J."/>
            <person name="Amann R."/>
            <person name="Jetten M.S.M."/>
            <person name="Mascher T."/>
            <person name="Medema M.H."/>
            <person name="Devos D.P."/>
            <person name="Kaster A.-K."/>
            <person name="Ovreas L."/>
            <person name="Rohde M."/>
            <person name="Galperin M.Y."/>
            <person name="Jogler C."/>
        </authorList>
    </citation>
    <scope>NUCLEOTIDE SEQUENCE [LARGE SCALE GENOMIC DNA]</scope>
    <source>
        <strain evidence="2 3">Enr13</strain>
    </source>
</reference>
<evidence type="ECO:0000313" key="2">
    <source>
        <dbReference type="EMBL" id="QDV42001.1"/>
    </source>
</evidence>
<name>A0A518HMB8_9BACT</name>
<accession>A0A518HMB8</accession>
<dbReference type="AlphaFoldDB" id="A0A518HMB8"/>
<dbReference type="EMBL" id="CP037423">
    <property type="protein sequence ID" value="QDV42001.1"/>
    <property type="molecule type" value="Genomic_DNA"/>
</dbReference>
<protein>
    <submittedName>
        <fullName evidence="2">V-type ATP synthase subunit E</fullName>
    </submittedName>
</protein>
<gene>
    <name evidence="2" type="ORF">Enr13x_18440</name>
</gene>
<dbReference type="OrthoDB" id="275916at2"/>